<dbReference type="PANTHER" id="PTHR43415:SF3">
    <property type="entry name" value="GNAT-FAMILY ACETYLTRANSFERASE"/>
    <property type="match status" value="1"/>
</dbReference>
<dbReference type="InterPro" id="IPR016181">
    <property type="entry name" value="Acyl_CoA_acyltransferase"/>
</dbReference>
<proteinExistence type="predicted"/>
<evidence type="ECO:0000313" key="2">
    <source>
        <dbReference type="EMBL" id="MCZ3667849.1"/>
    </source>
</evidence>
<dbReference type="InterPro" id="IPR000182">
    <property type="entry name" value="GNAT_dom"/>
</dbReference>
<evidence type="ECO:0000313" key="3">
    <source>
        <dbReference type="Proteomes" id="UP001212401"/>
    </source>
</evidence>
<dbReference type="PANTHER" id="PTHR43415">
    <property type="entry name" value="SPERMIDINE N(1)-ACETYLTRANSFERASE"/>
    <property type="match status" value="1"/>
</dbReference>
<dbReference type="GO" id="GO:0016747">
    <property type="term" value="F:acyltransferase activity, transferring groups other than amino-acyl groups"/>
    <property type="evidence" value="ECO:0007669"/>
    <property type="project" value="InterPro"/>
</dbReference>
<dbReference type="Proteomes" id="UP001212401">
    <property type="component" value="Unassembled WGS sequence"/>
</dbReference>
<organism evidence="2 3">
    <name type="scientific">Limosilactobacillus vaginalis</name>
    <dbReference type="NCBI Taxonomy" id="1633"/>
    <lineage>
        <taxon>Bacteria</taxon>
        <taxon>Bacillati</taxon>
        <taxon>Bacillota</taxon>
        <taxon>Bacilli</taxon>
        <taxon>Lactobacillales</taxon>
        <taxon>Lactobacillaceae</taxon>
        <taxon>Limosilactobacillus</taxon>
    </lineage>
</organism>
<name>A0AAW5WU72_9LACO</name>
<dbReference type="EMBL" id="JAKHPH010000014">
    <property type="protein sequence ID" value="MCZ3667849.1"/>
    <property type="molecule type" value="Genomic_DNA"/>
</dbReference>
<accession>A0AAW5WU72</accession>
<comment type="caution">
    <text evidence="2">The sequence shown here is derived from an EMBL/GenBank/DDBJ whole genome shotgun (WGS) entry which is preliminary data.</text>
</comment>
<protein>
    <submittedName>
        <fullName evidence="2">GNAT family N-acetyltransferase</fullName>
    </submittedName>
</protein>
<dbReference type="Gene3D" id="3.40.630.30">
    <property type="match status" value="1"/>
</dbReference>
<gene>
    <name evidence="2" type="ORF">L2724_06080</name>
</gene>
<dbReference type="SUPFAM" id="SSF55729">
    <property type="entry name" value="Acyl-CoA N-acyltransferases (Nat)"/>
    <property type="match status" value="1"/>
</dbReference>
<feature type="domain" description="N-acetyltransferase" evidence="1">
    <location>
        <begin position="5"/>
        <end position="162"/>
    </location>
</feature>
<reference evidence="2" key="1">
    <citation type="submission" date="2022-01" db="EMBL/GenBank/DDBJ databases">
        <title>VMRC isolate genome collection.</title>
        <authorList>
            <person name="France M."/>
            <person name="Rutt L."/>
            <person name="Humphrys M."/>
            <person name="Ravel J."/>
        </authorList>
    </citation>
    <scope>NUCLEOTIDE SEQUENCE</scope>
    <source>
        <strain evidence="2">C0048A1</strain>
    </source>
</reference>
<evidence type="ECO:0000259" key="1">
    <source>
        <dbReference type="PROSITE" id="PS51186"/>
    </source>
</evidence>
<dbReference type="PROSITE" id="PS51186">
    <property type="entry name" value="GNAT"/>
    <property type="match status" value="1"/>
</dbReference>
<dbReference type="AlphaFoldDB" id="A0AAW5WU72"/>
<dbReference type="RefSeq" id="WP_240411056.1">
    <property type="nucleotide sequence ID" value="NZ_CAUPFI010000031.1"/>
</dbReference>
<sequence>MSETVEIKLAEPENAAAILNFLRQAATESDAVTIPHLEKVTAKEEFKNIQIINDVDDCIILLAVFEKEIVGMVTIIRLPNEPQVGELGVIVAKKYWHQGIGQLLVDEAEYWFVNYSSLVRLTLDVFEDNVPAINLYRKMNFVVREHRLVSGRKALQMDYRQE</sequence>
<dbReference type="Pfam" id="PF00583">
    <property type="entry name" value="Acetyltransf_1"/>
    <property type="match status" value="1"/>
</dbReference>
<dbReference type="CDD" id="cd04301">
    <property type="entry name" value="NAT_SF"/>
    <property type="match status" value="1"/>
</dbReference>